<keyword evidence="4" id="KW-1185">Reference proteome</keyword>
<evidence type="ECO:0000313" key="5">
    <source>
        <dbReference type="WBParaSite" id="ALUE_0000596401-mRNA-1"/>
    </source>
</evidence>
<organism evidence="4 5">
    <name type="scientific">Ascaris lumbricoides</name>
    <name type="common">Giant roundworm</name>
    <dbReference type="NCBI Taxonomy" id="6252"/>
    <lineage>
        <taxon>Eukaryota</taxon>
        <taxon>Metazoa</taxon>
        <taxon>Ecdysozoa</taxon>
        <taxon>Nematoda</taxon>
        <taxon>Chromadorea</taxon>
        <taxon>Rhabditida</taxon>
        <taxon>Spirurina</taxon>
        <taxon>Ascaridomorpha</taxon>
        <taxon>Ascaridoidea</taxon>
        <taxon>Ascarididae</taxon>
        <taxon>Ascaris</taxon>
    </lineage>
</organism>
<keyword evidence="3" id="KW-0675">Receptor</keyword>
<dbReference type="WBParaSite" id="ALUE_0000596401-mRNA-1">
    <property type="protein sequence ID" value="ALUE_0000596401-mRNA-1"/>
    <property type="gene ID" value="ALUE_0000596401"/>
</dbReference>
<protein>
    <submittedName>
        <fullName evidence="5">NR LBD domain-containing protein</fullName>
    </submittedName>
</protein>
<dbReference type="SUPFAM" id="SSF48508">
    <property type="entry name" value="Nuclear receptor ligand-binding domain"/>
    <property type="match status" value="1"/>
</dbReference>
<evidence type="ECO:0000256" key="3">
    <source>
        <dbReference type="ARBA" id="ARBA00023170"/>
    </source>
</evidence>
<reference evidence="5" key="1">
    <citation type="submission" date="2017-02" db="UniProtKB">
        <authorList>
            <consortium name="WormBaseParasite"/>
        </authorList>
    </citation>
    <scope>IDENTIFICATION</scope>
</reference>
<accession>A0A0M3HTJ0</accession>
<evidence type="ECO:0000256" key="2">
    <source>
        <dbReference type="ARBA" id="ARBA00023163"/>
    </source>
</evidence>
<dbReference type="Proteomes" id="UP000036681">
    <property type="component" value="Unplaced"/>
</dbReference>
<dbReference type="Gene3D" id="1.10.565.10">
    <property type="entry name" value="Retinoid X Receptor"/>
    <property type="match status" value="1"/>
</dbReference>
<keyword evidence="2" id="KW-0804">Transcription</keyword>
<evidence type="ECO:0000313" key="4">
    <source>
        <dbReference type="Proteomes" id="UP000036681"/>
    </source>
</evidence>
<name>A0A0M3HTJ0_ASCLU</name>
<dbReference type="InterPro" id="IPR035500">
    <property type="entry name" value="NHR-like_dom_sf"/>
</dbReference>
<keyword evidence="1" id="KW-0805">Transcription regulation</keyword>
<dbReference type="AlphaFoldDB" id="A0A0M3HTJ0"/>
<sequence>MRPGYACISFPGNDIELKLKQLTSVCGEVRAKRAFEKARLDSLRALQSRCGDEECRASLLLLFLPPIHSVAQQLIENVELASTFHLINVDALMQELILRNQPSTIIQQLTSPFPHQNG</sequence>
<proteinExistence type="predicted"/>
<evidence type="ECO:0000256" key="1">
    <source>
        <dbReference type="ARBA" id="ARBA00023015"/>
    </source>
</evidence>